<keyword evidence="9 10" id="KW-0131">Cell cycle</keyword>
<dbReference type="NCBIfam" id="NF038347">
    <property type="entry name" value="FtsX_Gpos"/>
    <property type="match status" value="1"/>
</dbReference>
<dbReference type="Pfam" id="PF02687">
    <property type="entry name" value="FtsX"/>
    <property type="match status" value="1"/>
</dbReference>
<sequence length="300" mass="33065">MAINFMYFMRESGSSMKHNMALTAAAVMVTSLSLLILGIVGMSVHAGNGLAANMKERVDEIRVFLKDNVTMEERASVEAFIRKMPEVKSVEYISKEAALEEFRKMYKDEKTLLDEIEGNPLPAEFKVRMTDPKFNSVVAKNIESRPEVSVDEAGKKEIKNPRDVVNKVLRITGAVQKFGFVIVVAFGLVSVALVSITIRMAIYSRRAEIGIMKLVGATNWFIRWPFMMEGVAEGFFGAIVGIIGTLLVHSWFITKLEAASENVNLVSSGYLALLSFALVIIGIVMGAVGSALALRKFIEV</sequence>
<dbReference type="InterPro" id="IPR003838">
    <property type="entry name" value="ABC3_permease_C"/>
</dbReference>
<evidence type="ECO:0000256" key="9">
    <source>
        <dbReference type="ARBA" id="ARBA00023306"/>
    </source>
</evidence>
<dbReference type="EMBL" id="PHEX01000010">
    <property type="protein sequence ID" value="PKQ28624.1"/>
    <property type="molecule type" value="Genomic_DNA"/>
</dbReference>
<protein>
    <recommendedName>
        <fullName evidence="3 10">Cell division protein FtsX</fullName>
    </recommendedName>
</protein>
<dbReference type="InterPro" id="IPR004513">
    <property type="entry name" value="FtsX"/>
</dbReference>
<keyword evidence="6 11" id="KW-0812">Transmembrane</keyword>
<evidence type="ECO:0000256" key="1">
    <source>
        <dbReference type="ARBA" id="ARBA00004651"/>
    </source>
</evidence>
<gene>
    <name evidence="14" type="ORF">CVT63_01910</name>
</gene>
<evidence type="ECO:0000313" key="14">
    <source>
        <dbReference type="EMBL" id="PKQ28624.1"/>
    </source>
</evidence>
<feature type="domain" description="FtsX extracellular" evidence="13">
    <location>
        <begin position="60"/>
        <end position="149"/>
    </location>
</feature>
<dbReference type="InterPro" id="IPR058204">
    <property type="entry name" value="FtsX_firmicutes-type"/>
</dbReference>
<comment type="similarity">
    <text evidence="2 10">Belongs to the ABC-4 integral membrane protein family. FtsX subfamily.</text>
</comment>
<evidence type="ECO:0000256" key="8">
    <source>
        <dbReference type="ARBA" id="ARBA00023136"/>
    </source>
</evidence>
<comment type="caution">
    <text evidence="14">The sequence shown here is derived from an EMBL/GenBank/DDBJ whole genome shotgun (WGS) entry which is preliminary data.</text>
</comment>
<dbReference type="GO" id="GO:0005886">
    <property type="term" value="C:plasma membrane"/>
    <property type="evidence" value="ECO:0007669"/>
    <property type="project" value="UniProtKB-SubCell"/>
</dbReference>
<keyword evidence="8 10" id="KW-0472">Membrane</keyword>
<evidence type="ECO:0000259" key="12">
    <source>
        <dbReference type="Pfam" id="PF02687"/>
    </source>
</evidence>
<dbReference type="Gene3D" id="3.30.70.3040">
    <property type="match status" value="1"/>
</dbReference>
<dbReference type="PANTHER" id="PTHR47755:SF1">
    <property type="entry name" value="CELL DIVISION PROTEIN FTSX"/>
    <property type="match status" value="1"/>
</dbReference>
<evidence type="ECO:0000256" key="5">
    <source>
        <dbReference type="ARBA" id="ARBA00022618"/>
    </source>
</evidence>
<evidence type="ECO:0000256" key="10">
    <source>
        <dbReference type="PIRNR" id="PIRNR003097"/>
    </source>
</evidence>
<dbReference type="Proteomes" id="UP000233654">
    <property type="component" value="Unassembled WGS sequence"/>
</dbReference>
<accession>A0A2N3G7Q8</accession>
<feature type="domain" description="ABC3 transporter permease C-terminal" evidence="12">
    <location>
        <begin position="181"/>
        <end position="295"/>
    </location>
</feature>
<feature type="transmembrane region" description="Helical" evidence="11">
    <location>
        <begin position="272"/>
        <end position="294"/>
    </location>
</feature>
<dbReference type="PIRSF" id="PIRSF003097">
    <property type="entry name" value="FtsX"/>
    <property type="match status" value="1"/>
</dbReference>
<evidence type="ECO:0000256" key="3">
    <source>
        <dbReference type="ARBA" id="ARBA00021907"/>
    </source>
</evidence>
<organism evidence="14 15">
    <name type="scientific">Candidatus Anoxymicrobium japonicum</name>
    <dbReference type="NCBI Taxonomy" id="2013648"/>
    <lineage>
        <taxon>Bacteria</taxon>
        <taxon>Bacillati</taxon>
        <taxon>Actinomycetota</taxon>
        <taxon>Candidatus Geothermincolia</taxon>
        <taxon>Candidatus Geothermincolales</taxon>
        <taxon>Candidatus Anoxymicrobiaceae</taxon>
        <taxon>Candidatus Anoxymicrobium</taxon>
    </lineage>
</organism>
<feature type="transmembrane region" description="Helical" evidence="11">
    <location>
        <begin position="231"/>
        <end position="252"/>
    </location>
</feature>
<keyword evidence="4 10" id="KW-1003">Cell membrane</keyword>
<comment type="subcellular location">
    <subcellularLocation>
        <location evidence="1">Cell membrane</location>
        <topology evidence="1">Multi-pass membrane protein</topology>
    </subcellularLocation>
</comment>
<keyword evidence="7 11" id="KW-1133">Transmembrane helix</keyword>
<evidence type="ECO:0000256" key="4">
    <source>
        <dbReference type="ARBA" id="ARBA00022475"/>
    </source>
</evidence>
<dbReference type="InterPro" id="IPR040690">
    <property type="entry name" value="FtsX_ECD"/>
</dbReference>
<evidence type="ECO:0000313" key="15">
    <source>
        <dbReference type="Proteomes" id="UP000233654"/>
    </source>
</evidence>
<proteinExistence type="inferred from homology"/>
<evidence type="ECO:0000256" key="11">
    <source>
        <dbReference type="SAM" id="Phobius"/>
    </source>
</evidence>
<evidence type="ECO:0000256" key="2">
    <source>
        <dbReference type="ARBA" id="ARBA00007379"/>
    </source>
</evidence>
<feature type="transmembrane region" description="Helical" evidence="11">
    <location>
        <begin position="178"/>
        <end position="202"/>
    </location>
</feature>
<evidence type="ECO:0000256" key="7">
    <source>
        <dbReference type="ARBA" id="ARBA00022989"/>
    </source>
</evidence>
<dbReference type="Pfam" id="PF18075">
    <property type="entry name" value="FtsX_ECD"/>
    <property type="match status" value="1"/>
</dbReference>
<dbReference type="AlphaFoldDB" id="A0A2N3G7Q8"/>
<reference evidence="14 15" key="1">
    <citation type="journal article" date="2017" name="ISME J.">
        <title>Potential for microbial H2 and metal transformations associated with novel bacteria and archaea in deep terrestrial subsurface sediments.</title>
        <authorList>
            <person name="Hernsdorf A.W."/>
            <person name="Amano Y."/>
            <person name="Miyakawa K."/>
            <person name="Ise K."/>
            <person name="Suzuki Y."/>
            <person name="Anantharaman K."/>
            <person name="Probst A."/>
            <person name="Burstein D."/>
            <person name="Thomas B.C."/>
            <person name="Banfield J.F."/>
        </authorList>
    </citation>
    <scope>NUCLEOTIDE SEQUENCE [LARGE SCALE GENOMIC DNA]</scope>
    <source>
        <strain evidence="14">HGW-Actinobacteria-3</strain>
    </source>
</reference>
<evidence type="ECO:0000259" key="13">
    <source>
        <dbReference type="Pfam" id="PF18075"/>
    </source>
</evidence>
<keyword evidence="5 10" id="KW-0132">Cell division</keyword>
<evidence type="ECO:0000256" key="6">
    <source>
        <dbReference type="ARBA" id="ARBA00022692"/>
    </source>
</evidence>
<dbReference type="GO" id="GO:0051301">
    <property type="term" value="P:cell division"/>
    <property type="evidence" value="ECO:0007669"/>
    <property type="project" value="UniProtKB-KW"/>
</dbReference>
<dbReference type="PANTHER" id="PTHR47755">
    <property type="entry name" value="CELL DIVISION PROTEIN FTSX"/>
    <property type="match status" value="1"/>
</dbReference>
<name>A0A2N3G7Q8_9ACTN</name>